<dbReference type="OrthoDB" id="119964at2"/>
<keyword evidence="3" id="KW-1185">Reference proteome</keyword>
<keyword evidence="1" id="KW-1133">Transmembrane helix</keyword>
<evidence type="ECO:0000256" key="1">
    <source>
        <dbReference type="SAM" id="Phobius"/>
    </source>
</evidence>
<reference evidence="2 3" key="1">
    <citation type="journal article" date="2015" name="J. Microbiol.">
        <title>Sphingosinicella ginsenosidimutans sp. nov., with ginsenoside converting activity.</title>
        <authorList>
            <person name="Kim J.K."/>
            <person name="Kang M.S."/>
            <person name="Park S.C."/>
            <person name="Kim K.M."/>
            <person name="Choi K."/>
            <person name="Yoon M.H."/>
            <person name="Im W.T."/>
        </authorList>
    </citation>
    <scope>NUCLEOTIDE SEQUENCE [LARGE SCALE GENOMIC DNA]</scope>
    <source>
        <strain evidence="2 3">BS-11</strain>
    </source>
</reference>
<keyword evidence="1" id="KW-0472">Membrane</keyword>
<organism evidence="2 3">
    <name type="scientific">Allosphingosinicella ginsenosidimutans</name>
    <dbReference type="NCBI Taxonomy" id="1176539"/>
    <lineage>
        <taxon>Bacteria</taxon>
        <taxon>Pseudomonadati</taxon>
        <taxon>Pseudomonadota</taxon>
        <taxon>Alphaproteobacteria</taxon>
        <taxon>Sphingomonadales</taxon>
        <taxon>Sphingomonadaceae</taxon>
        <taxon>Allosphingosinicella</taxon>
    </lineage>
</organism>
<dbReference type="Proteomes" id="UP000321249">
    <property type="component" value="Unassembled WGS sequence"/>
</dbReference>
<evidence type="ECO:0000313" key="3">
    <source>
        <dbReference type="Proteomes" id="UP000321249"/>
    </source>
</evidence>
<feature type="transmembrane region" description="Helical" evidence="1">
    <location>
        <begin position="38"/>
        <end position="57"/>
    </location>
</feature>
<feature type="transmembrane region" description="Helical" evidence="1">
    <location>
        <begin position="177"/>
        <end position="194"/>
    </location>
</feature>
<protein>
    <submittedName>
        <fullName evidence="2">Uncharacterized protein</fullName>
    </submittedName>
</protein>
<accession>A0A5C6TSA3</accession>
<feature type="transmembrane region" description="Helical" evidence="1">
    <location>
        <begin position="109"/>
        <end position="133"/>
    </location>
</feature>
<dbReference type="EMBL" id="VOQQ01000001">
    <property type="protein sequence ID" value="TXC63332.1"/>
    <property type="molecule type" value="Genomic_DNA"/>
</dbReference>
<name>A0A5C6TSA3_9SPHN</name>
<dbReference type="AlphaFoldDB" id="A0A5C6TSA3"/>
<feature type="transmembrane region" description="Helical" evidence="1">
    <location>
        <begin position="145"/>
        <end position="165"/>
    </location>
</feature>
<feature type="transmembrane region" description="Helical" evidence="1">
    <location>
        <begin position="78"/>
        <end position="97"/>
    </location>
</feature>
<proteinExistence type="predicted"/>
<keyword evidence="1" id="KW-0812">Transmembrane</keyword>
<evidence type="ECO:0000313" key="2">
    <source>
        <dbReference type="EMBL" id="TXC63332.1"/>
    </source>
</evidence>
<sequence>MAFDAELSPAPRGRLIVAMILFVALMGLMPALTNMWRVEGWALIPLWIPALAALMWMGREAALYSRRKGCATPAAMAYSRRALPLSAAYVIGLLGAITAHDRLHVDGPALYAIAIVPALPLLGVIWALGRLLVEETDEYQRALAVRKMLVATCFLLVVATIWGFFEDFGLAPHLPAYWAFIVWCVGLGLGGIINKARK</sequence>
<dbReference type="RefSeq" id="WP_147042742.1">
    <property type="nucleotide sequence ID" value="NZ_BAABIR010000003.1"/>
</dbReference>
<comment type="caution">
    <text evidence="2">The sequence shown here is derived from an EMBL/GenBank/DDBJ whole genome shotgun (WGS) entry which is preliminary data.</text>
</comment>
<feature type="transmembrane region" description="Helical" evidence="1">
    <location>
        <begin position="12"/>
        <end position="32"/>
    </location>
</feature>
<gene>
    <name evidence="2" type="ORF">FRZ32_06455</name>
</gene>